<dbReference type="KEGG" id="vqi:CCZ37_02570"/>
<organism evidence="1 2">
    <name type="scientific">Vibrio qinghaiensis</name>
    <dbReference type="NCBI Taxonomy" id="2025808"/>
    <lineage>
        <taxon>Bacteria</taxon>
        <taxon>Pseudomonadati</taxon>
        <taxon>Pseudomonadota</taxon>
        <taxon>Gammaproteobacteria</taxon>
        <taxon>Vibrionales</taxon>
        <taxon>Vibrionaceae</taxon>
        <taxon>Vibrio</taxon>
    </lineage>
</organism>
<evidence type="ECO:0000313" key="2">
    <source>
        <dbReference type="Proteomes" id="UP000215148"/>
    </source>
</evidence>
<gene>
    <name evidence="1" type="ORF">CCZ37_02570</name>
</gene>
<accession>A0A223MVK4</accession>
<sequence length="286" mass="31785">MVVQAYPLTGNDLMSYRFICKSLLIASAFVSASLQAHPRWLLPSEFTISAKEGDWVTTDATASHGTFVFDKPLSVDSGYVLTPSGKRERFAFSAKHKRKSTFDFFFYEQGTHKIALVGTPFYMTNYTVGARNTARRIAANSVERQALLPEGAQNVKTVLMFNRTEAYITVNEPSAQVFALENQLLELVPVTHPADMVEGEEIVLQFFFNGQAQAGVEAEIRQDGTLYRNQQQALIIHSDNEGKIRFTPEQAGRYLLIAGFSGALSDNALADEARSSIHLTFEVVLK</sequence>
<dbReference type="Pfam" id="PF10670">
    <property type="entry name" value="DUF4198"/>
    <property type="match status" value="1"/>
</dbReference>
<name>A0A223MVK4_9VIBR</name>
<dbReference type="InterPro" id="IPR019613">
    <property type="entry name" value="DUF4198"/>
</dbReference>
<evidence type="ECO:0000313" key="1">
    <source>
        <dbReference type="EMBL" id="ASU21544.1"/>
    </source>
</evidence>
<reference evidence="1 2" key="1">
    <citation type="submission" date="2017-08" db="EMBL/GenBank/DDBJ databases">
        <title>The Vibrio qinghaiensis sp.-Q67 is a luminous bacteria isolated firstly from Qinghai lake, Qinghai province, China, which has been proved to be very sensitive to detect environmental and food pollutants. Therefore, complete genome analysis of V. qinghaiensis sp.-Q67 highlights the potential application of this strain on detection of hazards in the contaminated environments.</title>
        <authorList>
            <person name="Gong L."/>
        </authorList>
    </citation>
    <scope>NUCLEOTIDE SEQUENCE [LARGE SCALE GENOMIC DNA]</scope>
    <source>
        <strain evidence="1 2">Q67</strain>
    </source>
</reference>
<dbReference type="AlphaFoldDB" id="A0A223MVK4"/>
<protein>
    <submittedName>
        <fullName evidence="1">DUF4198 domain-containing protein</fullName>
    </submittedName>
</protein>
<dbReference type="EMBL" id="CP022741">
    <property type="protein sequence ID" value="ASU21544.1"/>
    <property type="molecule type" value="Genomic_DNA"/>
</dbReference>
<keyword evidence="2" id="KW-1185">Reference proteome</keyword>
<proteinExistence type="predicted"/>
<dbReference type="Proteomes" id="UP000215148">
    <property type="component" value="Chromosome 1"/>
</dbReference>